<organism evidence="1 2">
    <name type="scientific">Eretmocerus hayati</name>
    <dbReference type="NCBI Taxonomy" id="131215"/>
    <lineage>
        <taxon>Eukaryota</taxon>
        <taxon>Metazoa</taxon>
        <taxon>Ecdysozoa</taxon>
        <taxon>Arthropoda</taxon>
        <taxon>Hexapoda</taxon>
        <taxon>Insecta</taxon>
        <taxon>Pterygota</taxon>
        <taxon>Neoptera</taxon>
        <taxon>Endopterygota</taxon>
        <taxon>Hymenoptera</taxon>
        <taxon>Apocrita</taxon>
        <taxon>Proctotrupomorpha</taxon>
        <taxon>Chalcidoidea</taxon>
        <taxon>Aphelinidae</taxon>
        <taxon>Aphelininae</taxon>
        <taxon>Eretmocerus</taxon>
    </lineage>
</organism>
<dbReference type="EMBL" id="CM056744">
    <property type="protein sequence ID" value="KAJ8668356.1"/>
    <property type="molecule type" value="Genomic_DNA"/>
</dbReference>
<accession>A0ACC2NBR1</accession>
<feature type="non-terminal residue" evidence="1">
    <location>
        <position position="510"/>
    </location>
</feature>
<proteinExistence type="predicted"/>
<comment type="caution">
    <text evidence="1">The sequence shown here is derived from an EMBL/GenBank/DDBJ whole genome shotgun (WGS) entry which is preliminary data.</text>
</comment>
<evidence type="ECO:0000313" key="2">
    <source>
        <dbReference type="Proteomes" id="UP001239111"/>
    </source>
</evidence>
<protein>
    <submittedName>
        <fullName evidence="1">Uncharacterized protein</fullName>
    </submittedName>
</protein>
<name>A0ACC2NBR1_9HYME</name>
<gene>
    <name evidence="1" type="ORF">QAD02_010019</name>
</gene>
<sequence length="510" mass="56587">MYIEEVVAQQAVELTGFGKFNIKAGIVGALIYLNCAFCITSVGFIIPTAACDFKMSTIEKGHLNAAPMMGMVLGSTVWWYMADLKGRKTTILIALAMQFLADMIASFVPNYTTLLLLKLLSGIGFTGQLSVIFPYVGEFQPTSYRHQVLSCMEFFWAIGIIAVSLLAWLLIPMRLEYTAFSAFSSSWRFFVLMSALPGLFTAIWLLTMPDTPKYLAETGQSHKLLKVLTRMFVENTGKTDKQFWEQLATSQNASISQLVSTTVMAPSQEIPKVKPSALKKERLKELLNNSKIQARALLRKPFTKRLCVTSLSMFFMTSTYYSLMTWFPELFQRFATYEVAFPNESASVCSISAKLSAAAANLNETFNSLIDPFGCDSEIDVSVYVNSIWLGASCFPGAILLPLTVSRVGYKTYLMLTSSISCAVTLGFFFVETSTQNLILSCIFEALTSLGISVIFCLLVELFPTNLRVMATAITLFIARFGSLFGNMLFGYLIDSYCTLLILLMAGQLF</sequence>
<keyword evidence="2" id="KW-1185">Reference proteome</keyword>
<dbReference type="Proteomes" id="UP001239111">
    <property type="component" value="Chromosome 4"/>
</dbReference>
<reference evidence="1" key="1">
    <citation type="submission" date="2023-04" db="EMBL/GenBank/DDBJ databases">
        <title>A chromosome-level genome assembly of the parasitoid wasp Eretmocerus hayati.</title>
        <authorList>
            <person name="Zhong Y."/>
            <person name="Liu S."/>
            <person name="Liu Y."/>
        </authorList>
    </citation>
    <scope>NUCLEOTIDE SEQUENCE</scope>
    <source>
        <strain evidence="1">ZJU_SS_LIU_2023</strain>
    </source>
</reference>
<evidence type="ECO:0000313" key="1">
    <source>
        <dbReference type="EMBL" id="KAJ8668356.1"/>
    </source>
</evidence>